<comment type="caution">
    <text evidence="1">The sequence shown here is derived from an EMBL/GenBank/DDBJ whole genome shotgun (WGS) entry which is preliminary data.</text>
</comment>
<evidence type="ECO:0000313" key="1">
    <source>
        <dbReference type="EMBL" id="GIX96234.1"/>
    </source>
</evidence>
<keyword evidence="2" id="KW-1185">Reference proteome</keyword>
<organism evidence="1 2">
    <name type="scientific">Caerostris extrusa</name>
    <name type="common">Bark spider</name>
    <name type="synonym">Caerostris bankana</name>
    <dbReference type="NCBI Taxonomy" id="172846"/>
    <lineage>
        <taxon>Eukaryota</taxon>
        <taxon>Metazoa</taxon>
        <taxon>Ecdysozoa</taxon>
        <taxon>Arthropoda</taxon>
        <taxon>Chelicerata</taxon>
        <taxon>Arachnida</taxon>
        <taxon>Araneae</taxon>
        <taxon>Araneomorphae</taxon>
        <taxon>Entelegynae</taxon>
        <taxon>Araneoidea</taxon>
        <taxon>Araneidae</taxon>
        <taxon>Caerostris</taxon>
    </lineage>
</organism>
<dbReference type="AlphaFoldDB" id="A0AAV4PGK3"/>
<proteinExistence type="predicted"/>
<gene>
    <name evidence="1" type="ORF">CEXT_214711</name>
</gene>
<accession>A0AAV4PGK3</accession>
<name>A0AAV4PGK3_CAEEX</name>
<protein>
    <submittedName>
        <fullName evidence="1">Uncharacterized protein</fullName>
    </submittedName>
</protein>
<evidence type="ECO:0000313" key="2">
    <source>
        <dbReference type="Proteomes" id="UP001054945"/>
    </source>
</evidence>
<dbReference type="EMBL" id="BPLR01004620">
    <property type="protein sequence ID" value="GIX96234.1"/>
    <property type="molecule type" value="Genomic_DNA"/>
</dbReference>
<dbReference type="Proteomes" id="UP001054945">
    <property type="component" value="Unassembled WGS sequence"/>
</dbReference>
<reference evidence="1 2" key="1">
    <citation type="submission" date="2021-06" db="EMBL/GenBank/DDBJ databases">
        <title>Caerostris extrusa draft genome.</title>
        <authorList>
            <person name="Kono N."/>
            <person name="Arakawa K."/>
        </authorList>
    </citation>
    <scope>NUCLEOTIDE SEQUENCE [LARGE SCALE GENOMIC DNA]</scope>
</reference>
<sequence>MATEAPGLCFRDSCTFFPLRMDQVPFCREGWTTGGNGWRAYLIGTIRQEGGDGVQPFTSIHSPGDE</sequence>